<gene>
    <name evidence="3" type="ORF">CHR53_03525</name>
</gene>
<dbReference type="EMBL" id="CP022572">
    <property type="protein sequence ID" value="AZU60412.1"/>
    <property type="molecule type" value="Genomic_DNA"/>
</dbReference>
<dbReference type="InterPro" id="IPR029044">
    <property type="entry name" value="Nucleotide-diphossugar_trans"/>
</dbReference>
<dbReference type="STRING" id="1193713.GCA_001636315_03223"/>
<name>A0A3T0HTE1_9BACI</name>
<dbReference type="RefSeq" id="WP_066391403.1">
    <property type="nucleotide sequence ID" value="NZ_CP022572.1"/>
</dbReference>
<accession>A0A3T0HTE1</accession>
<comment type="similarity">
    <text evidence="1">Belongs to the glycosyltransferase 2 family.</text>
</comment>
<evidence type="ECO:0000259" key="2">
    <source>
        <dbReference type="Pfam" id="PF00535"/>
    </source>
</evidence>
<dbReference type="Gene3D" id="3.90.550.10">
    <property type="entry name" value="Spore Coat Polysaccharide Biosynthesis Protein SpsA, Chain A"/>
    <property type="match status" value="1"/>
</dbReference>
<feature type="domain" description="Glycosyltransferase 2-like" evidence="2">
    <location>
        <begin position="4"/>
        <end position="112"/>
    </location>
</feature>
<dbReference type="PANTHER" id="PTHR22916">
    <property type="entry name" value="GLYCOSYLTRANSFERASE"/>
    <property type="match status" value="1"/>
</dbReference>
<dbReference type="AlphaFoldDB" id="A0A3T0HTE1"/>
<dbReference type="PANTHER" id="PTHR22916:SF3">
    <property type="entry name" value="UDP-GLCNAC:BETAGAL BETA-1,3-N-ACETYLGLUCOSAMINYLTRANSFERASE-LIKE PROTEIN 1"/>
    <property type="match status" value="1"/>
</dbReference>
<keyword evidence="4" id="KW-1185">Reference proteome</keyword>
<evidence type="ECO:0000313" key="3">
    <source>
        <dbReference type="EMBL" id="AZU60412.1"/>
    </source>
</evidence>
<evidence type="ECO:0000256" key="1">
    <source>
        <dbReference type="ARBA" id="ARBA00006739"/>
    </source>
</evidence>
<sequence length="222" mass="25981">MVSIVTCTKRPSQIENIFKNYSHQDWMNKELIIILNRDDTEIETWEQKAKDYSNVSVFQLSEKVTLGECLNFAVSKTKYEIIAKFDDDDYYSPYYITQAMKIFNNTQANIVGKSLIYMYFLKSKRLFIRKAYNPICGATIMFHKRVFQRVQFPAKNTGEDLIFLKKAAKSGFNIQSTNPYNYVCIRSDITDHTWKISEQQLQKVSSEIMVTDNYIPHVIKAP</sequence>
<dbReference type="Pfam" id="PF00535">
    <property type="entry name" value="Glycos_transf_2"/>
    <property type="match status" value="1"/>
</dbReference>
<evidence type="ECO:0000313" key="4">
    <source>
        <dbReference type="Proteomes" id="UP000282892"/>
    </source>
</evidence>
<dbReference type="Proteomes" id="UP000282892">
    <property type="component" value="Chromosome"/>
</dbReference>
<protein>
    <recommendedName>
        <fullName evidence="2">Glycosyltransferase 2-like domain-containing protein</fullName>
    </recommendedName>
</protein>
<dbReference type="SUPFAM" id="SSF53448">
    <property type="entry name" value="Nucleotide-diphospho-sugar transferases"/>
    <property type="match status" value="1"/>
</dbReference>
<dbReference type="OrthoDB" id="6713581at2"/>
<dbReference type="InterPro" id="IPR001173">
    <property type="entry name" value="Glyco_trans_2-like"/>
</dbReference>
<dbReference type="GO" id="GO:0016758">
    <property type="term" value="F:hexosyltransferase activity"/>
    <property type="evidence" value="ECO:0007669"/>
    <property type="project" value="UniProtKB-ARBA"/>
</dbReference>
<organism evidence="3 4">
    <name type="scientific">Neobacillus mesonae</name>
    <dbReference type="NCBI Taxonomy" id="1193713"/>
    <lineage>
        <taxon>Bacteria</taxon>
        <taxon>Bacillati</taxon>
        <taxon>Bacillota</taxon>
        <taxon>Bacilli</taxon>
        <taxon>Bacillales</taxon>
        <taxon>Bacillaceae</taxon>
        <taxon>Neobacillus</taxon>
    </lineage>
</organism>
<reference evidence="3 4" key="1">
    <citation type="submission" date="2017-07" db="EMBL/GenBank/DDBJ databases">
        <title>The complete genome sequence of Bacillus mesonae strain H20-5, an efficient strain improving plant abiotic stress resistance.</title>
        <authorList>
            <person name="Kim S.Y."/>
            <person name="Song H."/>
            <person name="Sang M.K."/>
            <person name="Weon H.-Y."/>
            <person name="Song J."/>
        </authorList>
    </citation>
    <scope>NUCLEOTIDE SEQUENCE [LARGE SCALE GENOMIC DNA]</scope>
    <source>
        <strain evidence="3 4">H20-5</strain>
    </source>
</reference>
<dbReference type="KEGG" id="nmk:CHR53_03525"/>
<proteinExistence type="inferred from homology"/>